<proteinExistence type="predicted"/>
<sequence>MAICTRYTHAAIVVAPRDPWGTHEVHIPIWNVPLDTSFVAKVSSSSTIITLVIIGVIGKTSENGQIITIESLKKSHNLFMHVPNLFPAFVVILLTSKIISGLNPFYIQISLLACIMMGSKMVKRLKEDHERYLLVLQQNHSYHYNDPSGLDLELKLGCSHNSSRLN</sequence>
<dbReference type="AlphaFoldDB" id="A0AAE1VD36"/>
<keyword evidence="1" id="KW-1133">Transmembrane helix</keyword>
<feature type="transmembrane region" description="Helical" evidence="1">
    <location>
        <begin position="78"/>
        <end position="99"/>
    </location>
</feature>
<evidence type="ECO:0000313" key="3">
    <source>
        <dbReference type="Proteomes" id="UP001291623"/>
    </source>
</evidence>
<comment type="caution">
    <text evidence="2">The sequence shown here is derived from an EMBL/GenBank/DDBJ whole genome shotgun (WGS) entry which is preliminary data.</text>
</comment>
<dbReference type="Proteomes" id="UP001291623">
    <property type="component" value="Unassembled WGS sequence"/>
</dbReference>
<reference evidence="2" key="1">
    <citation type="submission" date="2023-12" db="EMBL/GenBank/DDBJ databases">
        <title>Genome assembly of Anisodus tanguticus.</title>
        <authorList>
            <person name="Wang Y.-J."/>
        </authorList>
    </citation>
    <scope>NUCLEOTIDE SEQUENCE</scope>
    <source>
        <strain evidence="2">KB-2021</strain>
        <tissue evidence="2">Leaf</tissue>
    </source>
</reference>
<organism evidence="2 3">
    <name type="scientific">Anisodus tanguticus</name>
    <dbReference type="NCBI Taxonomy" id="243964"/>
    <lineage>
        <taxon>Eukaryota</taxon>
        <taxon>Viridiplantae</taxon>
        <taxon>Streptophyta</taxon>
        <taxon>Embryophyta</taxon>
        <taxon>Tracheophyta</taxon>
        <taxon>Spermatophyta</taxon>
        <taxon>Magnoliopsida</taxon>
        <taxon>eudicotyledons</taxon>
        <taxon>Gunneridae</taxon>
        <taxon>Pentapetalae</taxon>
        <taxon>asterids</taxon>
        <taxon>lamiids</taxon>
        <taxon>Solanales</taxon>
        <taxon>Solanaceae</taxon>
        <taxon>Solanoideae</taxon>
        <taxon>Hyoscyameae</taxon>
        <taxon>Anisodus</taxon>
    </lineage>
</organism>
<keyword evidence="1" id="KW-0472">Membrane</keyword>
<evidence type="ECO:0000313" key="2">
    <source>
        <dbReference type="EMBL" id="KAK4356095.1"/>
    </source>
</evidence>
<evidence type="ECO:0000256" key="1">
    <source>
        <dbReference type="SAM" id="Phobius"/>
    </source>
</evidence>
<dbReference type="EMBL" id="JAVYJV010000013">
    <property type="protein sequence ID" value="KAK4356095.1"/>
    <property type="molecule type" value="Genomic_DNA"/>
</dbReference>
<protein>
    <submittedName>
        <fullName evidence="2">Uncharacterized protein</fullName>
    </submittedName>
</protein>
<keyword evidence="1" id="KW-0812">Transmembrane</keyword>
<name>A0AAE1VD36_9SOLA</name>
<keyword evidence="3" id="KW-1185">Reference proteome</keyword>
<gene>
    <name evidence="2" type="ORF">RND71_025066</name>
</gene>
<accession>A0AAE1VD36</accession>